<dbReference type="SUPFAM" id="SSF46689">
    <property type="entry name" value="Homeodomain-like"/>
    <property type="match status" value="2"/>
</dbReference>
<sequence length="416" mass="47745">MYQLSHLVKQKALDLPLIESLAKTLYYGTGLSLTVIDQNHNKVFSHGPNAHVDDFLEDIFHPFVGFVKDTIKNHGNGVYTYDSDYALSYLVTVVADPSSYYGSLLLGPFLTKEANEHLINEVMHEQNFSMSKREQLKDLFNLIPILSSSRNYYIQQLVAAIVTNPHVTDLYPEAHLTELTEEMVENYDHAIEIEKSDHNHALEVLFLTKVQSGDIEKVIDLYNEHIKAQYFSQTSPNHLRNSKNKAIAFSTLLSRTIITGGVEAEKSLSLAEYYAQKIEQSHNFEELIDIIERMIIKYTNSVLQLSNINHVSVIKNASKYVHLHLSEPIRLNDVANYVNLSPNYFSSLFKREMNLSFADYVNQTRVKESQYLLETTNYSILDIAISVGYNNQNYFTTIFRKFTGVTPKQYRMRSAK</sequence>
<dbReference type="PANTHER" id="PTHR43280">
    <property type="entry name" value="ARAC-FAMILY TRANSCRIPTIONAL REGULATOR"/>
    <property type="match status" value="1"/>
</dbReference>
<evidence type="ECO:0000313" key="6">
    <source>
        <dbReference type="Proteomes" id="UP000279029"/>
    </source>
</evidence>
<keyword evidence="1" id="KW-0805">Transcription regulation</keyword>
<evidence type="ECO:0000256" key="2">
    <source>
        <dbReference type="ARBA" id="ARBA00023125"/>
    </source>
</evidence>
<dbReference type="PANTHER" id="PTHR43280:SF2">
    <property type="entry name" value="HTH-TYPE TRANSCRIPTIONAL REGULATOR EXSA"/>
    <property type="match status" value="1"/>
</dbReference>
<evidence type="ECO:0000256" key="3">
    <source>
        <dbReference type="ARBA" id="ARBA00023163"/>
    </source>
</evidence>
<name>A0A3P7Q071_9FIRM</name>
<dbReference type="InterPro" id="IPR009057">
    <property type="entry name" value="Homeodomain-like_sf"/>
</dbReference>
<dbReference type="PROSITE" id="PS00041">
    <property type="entry name" value="HTH_ARAC_FAMILY_1"/>
    <property type="match status" value="1"/>
</dbReference>
<dbReference type="KEGG" id="cbar:PATL70BA_2902"/>
<dbReference type="GO" id="GO:0043565">
    <property type="term" value="F:sequence-specific DNA binding"/>
    <property type="evidence" value="ECO:0007669"/>
    <property type="project" value="InterPro"/>
</dbReference>
<reference evidence="5 6" key="1">
    <citation type="submission" date="2018-09" db="EMBL/GenBank/DDBJ databases">
        <authorList>
            <person name="Postec A."/>
        </authorList>
    </citation>
    <scope>NUCLEOTIDE SEQUENCE [LARGE SCALE GENOMIC DNA]</scope>
    <source>
        <strain evidence="5">70B-A</strain>
    </source>
</reference>
<keyword evidence="2" id="KW-0238">DNA-binding</keyword>
<organism evidence="5 6">
    <name type="scientific">Petrocella atlantisensis</name>
    <dbReference type="NCBI Taxonomy" id="2173034"/>
    <lineage>
        <taxon>Bacteria</taxon>
        <taxon>Bacillati</taxon>
        <taxon>Bacillota</taxon>
        <taxon>Clostridia</taxon>
        <taxon>Lachnospirales</taxon>
        <taxon>Vallitaleaceae</taxon>
        <taxon>Petrocella</taxon>
    </lineage>
</organism>
<dbReference type="Proteomes" id="UP000279029">
    <property type="component" value="Chromosome"/>
</dbReference>
<keyword evidence="3" id="KW-0804">Transcription</keyword>
<feature type="domain" description="HTH araC/xylS-type" evidence="4">
    <location>
        <begin position="315"/>
        <end position="413"/>
    </location>
</feature>
<dbReference type="SMART" id="SM00342">
    <property type="entry name" value="HTH_ARAC"/>
    <property type="match status" value="1"/>
</dbReference>
<dbReference type="EMBL" id="LR130778">
    <property type="protein sequence ID" value="VDN48811.1"/>
    <property type="molecule type" value="Genomic_DNA"/>
</dbReference>
<dbReference type="PROSITE" id="PS01124">
    <property type="entry name" value="HTH_ARAC_FAMILY_2"/>
    <property type="match status" value="1"/>
</dbReference>
<gene>
    <name evidence="5" type="ORF">PATL70BA_2902</name>
</gene>
<dbReference type="InterPro" id="IPR020449">
    <property type="entry name" value="Tscrpt_reg_AraC-type_HTH"/>
</dbReference>
<accession>A0A3P7Q071</accession>
<dbReference type="InterPro" id="IPR018060">
    <property type="entry name" value="HTH_AraC"/>
</dbReference>
<dbReference type="Pfam" id="PF12833">
    <property type="entry name" value="HTH_18"/>
    <property type="match status" value="1"/>
</dbReference>
<evidence type="ECO:0000259" key="4">
    <source>
        <dbReference type="PROSITE" id="PS01124"/>
    </source>
</evidence>
<dbReference type="RefSeq" id="WP_125137889.1">
    <property type="nucleotide sequence ID" value="NZ_LR130778.1"/>
</dbReference>
<evidence type="ECO:0000313" key="5">
    <source>
        <dbReference type="EMBL" id="VDN48811.1"/>
    </source>
</evidence>
<dbReference type="OrthoDB" id="625043at2"/>
<dbReference type="Gene3D" id="1.10.10.60">
    <property type="entry name" value="Homeodomain-like"/>
    <property type="match status" value="2"/>
</dbReference>
<dbReference type="AlphaFoldDB" id="A0A3P7Q071"/>
<evidence type="ECO:0000256" key="1">
    <source>
        <dbReference type="ARBA" id="ARBA00023015"/>
    </source>
</evidence>
<protein>
    <recommendedName>
        <fullName evidence="4">HTH araC/xylS-type domain-containing protein</fullName>
    </recommendedName>
</protein>
<proteinExistence type="predicted"/>
<dbReference type="GO" id="GO:0003700">
    <property type="term" value="F:DNA-binding transcription factor activity"/>
    <property type="evidence" value="ECO:0007669"/>
    <property type="project" value="InterPro"/>
</dbReference>
<dbReference type="InterPro" id="IPR018062">
    <property type="entry name" value="HTH_AraC-typ_CS"/>
</dbReference>
<keyword evidence="6" id="KW-1185">Reference proteome</keyword>
<dbReference type="PRINTS" id="PR00032">
    <property type="entry name" value="HTHARAC"/>
</dbReference>